<dbReference type="Proteomes" id="UP000472265">
    <property type="component" value="Chromosome 15"/>
</dbReference>
<dbReference type="InterPro" id="IPR018247">
    <property type="entry name" value="EF_Hand_1_Ca_BS"/>
</dbReference>
<evidence type="ECO:0000259" key="6">
    <source>
        <dbReference type="PROSITE" id="PS50222"/>
    </source>
</evidence>
<dbReference type="PROSITE" id="PS00018">
    <property type="entry name" value="EF_HAND_1"/>
    <property type="match status" value="3"/>
</dbReference>
<dbReference type="SUPFAM" id="SSF47473">
    <property type="entry name" value="EF-hand"/>
    <property type="match status" value="1"/>
</dbReference>
<keyword evidence="2" id="KW-0677">Repeat</keyword>
<reference evidence="7" key="3">
    <citation type="submission" date="2025-09" db="UniProtKB">
        <authorList>
            <consortium name="Ensembl"/>
        </authorList>
    </citation>
    <scope>IDENTIFICATION</scope>
</reference>
<evidence type="ECO:0000256" key="2">
    <source>
        <dbReference type="ARBA" id="ARBA00022737"/>
    </source>
</evidence>
<feature type="domain" description="EF-hand" evidence="6">
    <location>
        <begin position="214"/>
        <end position="249"/>
    </location>
</feature>
<protein>
    <submittedName>
        <fullName evidence="7">Dynein axonemal assembly factor 10</fullName>
    </submittedName>
</protein>
<dbReference type="SMART" id="SM00054">
    <property type="entry name" value="EFh"/>
    <property type="match status" value="4"/>
</dbReference>
<dbReference type="InterPro" id="IPR011992">
    <property type="entry name" value="EF-hand-dom_pair"/>
</dbReference>
<keyword evidence="1" id="KW-0479">Metal-binding</keyword>
<comment type="function">
    <text evidence="4">Regulatory subunit of calcineurin, a calcium-dependent, calmodulin stimulated protein phosphatase. Confers calcium sensitivity.</text>
</comment>
<feature type="domain" description="EF-hand" evidence="6">
    <location>
        <begin position="136"/>
        <end position="171"/>
    </location>
</feature>
<evidence type="ECO:0000256" key="3">
    <source>
        <dbReference type="ARBA" id="ARBA00022837"/>
    </source>
</evidence>
<proteinExistence type="inferred from homology"/>
<gene>
    <name evidence="7" type="primary">DNAAF10</name>
    <name evidence="7" type="synonym">ppp3r1</name>
</gene>
<evidence type="ECO:0000256" key="1">
    <source>
        <dbReference type="ARBA" id="ARBA00022723"/>
    </source>
</evidence>
<evidence type="ECO:0000256" key="4">
    <source>
        <dbReference type="ARBA" id="ARBA00023754"/>
    </source>
</evidence>
<keyword evidence="8" id="KW-1185">Reference proteome</keyword>
<reference evidence="7" key="1">
    <citation type="submission" date="2021-04" db="EMBL/GenBank/DDBJ databases">
        <authorList>
            <consortium name="Wellcome Sanger Institute Data Sharing"/>
        </authorList>
    </citation>
    <scope>NUCLEOTIDE SEQUENCE [LARGE SCALE GENOMIC DNA]</scope>
</reference>
<comment type="similarity">
    <text evidence="5">Belongs to the calcineurin regulatory subunit family.</text>
</comment>
<organism evidence="7 8">
    <name type="scientific">Sparus aurata</name>
    <name type="common">Gilthead sea bream</name>
    <dbReference type="NCBI Taxonomy" id="8175"/>
    <lineage>
        <taxon>Eukaryota</taxon>
        <taxon>Metazoa</taxon>
        <taxon>Chordata</taxon>
        <taxon>Craniata</taxon>
        <taxon>Vertebrata</taxon>
        <taxon>Euteleostomi</taxon>
        <taxon>Actinopterygii</taxon>
        <taxon>Neopterygii</taxon>
        <taxon>Teleostei</taxon>
        <taxon>Neoteleostei</taxon>
        <taxon>Acanthomorphata</taxon>
        <taxon>Eupercaria</taxon>
        <taxon>Spariformes</taxon>
        <taxon>Sparidae</taxon>
        <taxon>Sparus</taxon>
    </lineage>
</organism>
<dbReference type="GeneTree" id="ENSGT00950000183091"/>
<sequence length="253" mass="28087">MAGEVKIRTPSAKKAPGDNKVCKFSERCICVFVGPSVCLSVFQLPFSTPFLFLCSVGFSVRAVTGSASCNVCHLAVGAFSTVAPCSGLCGKKQNIMYRGYFDADEIKRLGKRFKKLDLDNSGSLSVEEFMSLPELQQNPLVQRVIDIFDTDGNGEVDFKEFIEGVSQFSVKGDKEQKLRFAFRIYDMDKDGYISNGELFQVLKMMVGNNLKDTQLQQIVDKTIINADKDGDGRISFEEFCAVSRSPPGVFWVR</sequence>
<evidence type="ECO:0000313" key="7">
    <source>
        <dbReference type="Ensembl" id="ENSSAUP00010045978.1"/>
    </source>
</evidence>
<dbReference type="PROSITE" id="PS50222">
    <property type="entry name" value="EF_HAND_2"/>
    <property type="match status" value="3"/>
</dbReference>
<dbReference type="AlphaFoldDB" id="A0A671X4P5"/>
<dbReference type="InterPro" id="IPR002048">
    <property type="entry name" value="EF_hand_dom"/>
</dbReference>
<keyword evidence="3" id="KW-0106">Calcium</keyword>
<dbReference type="Ensembl" id="ENSSAUT00010048333.1">
    <property type="protein sequence ID" value="ENSSAUP00010045978.1"/>
    <property type="gene ID" value="ENSSAUG00010019181.1"/>
</dbReference>
<reference evidence="7" key="2">
    <citation type="submission" date="2025-08" db="UniProtKB">
        <authorList>
            <consortium name="Ensembl"/>
        </authorList>
    </citation>
    <scope>IDENTIFICATION</scope>
</reference>
<evidence type="ECO:0000313" key="8">
    <source>
        <dbReference type="Proteomes" id="UP000472265"/>
    </source>
</evidence>
<dbReference type="PRINTS" id="PR01697">
    <property type="entry name" value="PARVALBUMIN"/>
</dbReference>
<dbReference type="GO" id="GO:0005509">
    <property type="term" value="F:calcium ion binding"/>
    <property type="evidence" value="ECO:0007669"/>
    <property type="project" value="InterPro"/>
</dbReference>
<feature type="domain" description="EF-hand" evidence="6">
    <location>
        <begin position="173"/>
        <end position="208"/>
    </location>
</feature>
<name>A0A671X4P5_SPAAU</name>
<dbReference type="CDD" id="cd00051">
    <property type="entry name" value="EFh"/>
    <property type="match status" value="1"/>
</dbReference>
<dbReference type="FunFam" id="1.10.238.10:FF:000047">
    <property type="entry name" value="Calcineurin subunit B type 1"/>
    <property type="match status" value="1"/>
</dbReference>
<evidence type="ECO:0000256" key="5">
    <source>
        <dbReference type="ARBA" id="ARBA00023774"/>
    </source>
</evidence>
<dbReference type="Pfam" id="PF13499">
    <property type="entry name" value="EF-hand_7"/>
    <property type="match status" value="2"/>
</dbReference>
<accession>A0A671X4P5</accession>
<dbReference type="Gene3D" id="1.10.238.10">
    <property type="entry name" value="EF-hand"/>
    <property type="match status" value="1"/>
</dbReference>
<dbReference type="PANTHER" id="PTHR45942">
    <property type="entry name" value="PROTEIN PHOSPATASE 3 REGULATORY SUBUNIT B ALPHA ISOFORM TYPE 1"/>
    <property type="match status" value="1"/>
</dbReference>